<dbReference type="Pfam" id="PF00326">
    <property type="entry name" value="Peptidase_S9"/>
    <property type="match status" value="1"/>
</dbReference>
<evidence type="ECO:0000259" key="4">
    <source>
        <dbReference type="Pfam" id="PF00326"/>
    </source>
</evidence>
<dbReference type="PATRIC" id="fig|396268.3.peg.569"/>
<gene>
    <name evidence="5" type="ORF">IV45_GL000563</name>
</gene>
<dbReference type="RefSeq" id="WP_057741254.1">
    <property type="nucleotide sequence ID" value="NZ_JQBW01000010.1"/>
</dbReference>
<dbReference type="GO" id="GO:0004252">
    <property type="term" value="F:serine-type endopeptidase activity"/>
    <property type="evidence" value="ECO:0007669"/>
    <property type="project" value="TreeGrafter"/>
</dbReference>
<comment type="caution">
    <text evidence="5">The sequence shown here is derived from an EMBL/GenBank/DDBJ whole genome shotgun (WGS) entry which is preliminary data.</text>
</comment>
<keyword evidence="6" id="KW-1185">Reference proteome</keyword>
<name>A0A0R2HZJ5_9LACO</name>
<protein>
    <submittedName>
        <fullName evidence="5">Peptidase S9 prolyl oligopeptidase</fullName>
    </submittedName>
</protein>
<evidence type="ECO:0000256" key="2">
    <source>
        <dbReference type="ARBA" id="ARBA00022670"/>
    </source>
</evidence>
<dbReference type="PANTHER" id="PTHR42776:SF27">
    <property type="entry name" value="DIPEPTIDYL PEPTIDASE FAMILY MEMBER 6"/>
    <property type="match status" value="1"/>
</dbReference>
<dbReference type="Proteomes" id="UP000050934">
    <property type="component" value="Unassembled WGS sequence"/>
</dbReference>
<reference evidence="5 6" key="1">
    <citation type="journal article" date="2015" name="Genome Announc.">
        <title>Expanding the biotechnology potential of lactobacilli through comparative genomics of 213 strains and associated genera.</title>
        <authorList>
            <person name="Sun Z."/>
            <person name="Harris H.M."/>
            <person name="McCann A."/>
            <person name="Guo C."/>
            <person name="Argimon S."/>
            <person name="Zhang W."/>
            <person name="Yang X."/>
            <person name="Jeffery I.B."/>
            <person name="Cooney J.C."/>
            <person name="Kagawa T.F."/>
            <person name="Liu W."/>
            <person name="Song Y."/>
            <person name="Salvetti E."/>
            <person name="Wrobel A."/>
            <person name="Rasinkangas P."/>
            <person name="Parkhill J."/>
            <person name="Rea M.C."/>
            <person name="O'Sullivan O."/>
            <person name="Ritari J."/>
            <person name="Douillard F.P."/>
            <person name="Paul Ross R."/>
            <person name="Yang R."/>
            <person name="Briner A.E."/>
            <person name="Felis G.E."/>
            <person name="de Vos W.M."/>
            <person name="Barrangou R."/>
            <person name="Klaenhammer T.R."/>
            <person name="Caufield P.W."/>
            <person name="Cui Y."/>
            <person name="Zhang H."/>
            <person name="O'Toole P.W."/>
        </authorList>
    </citation>
    <scope>NUCLEOTIDE SEQUENCE [LARGE SCALE GENOMIC DNA]</scope>
    <source>
        <strain evidence="5 6">DSM 17896</strain>
    </source>
</reference>
<dbReference type="InterPro" id="IPR029058">
    <property type="entry name" value="AB_hydrolase_fold"/>
</dbReference>
<feature type="domain" description="Peptidase S9 prolyl oligopeptidase catalytic" evidence="4">
    <location>
        <begin position="421"/>
        <end position="632"/>
    </location>
</feature>
<dbReference type="FunFam" id="3.40.50.1820:FF:000028">
    <property type="entry name" value="S9 family peptidase"/>
    <property type="match status" value="1"/>
</dbReference>
<dbReference type="GO" id="GO:0006508">
    <property type="term" value="P:proteolysis"/>
    <property type="evidence" value="ECO:0007669"/>
    <property type="project" value="UniProtKB-KW"/>
</dbReference>
<evidence type="ECO:0000256" key="1">
    <source>
        <dbReference type="ARBA" id="ARBA00010040"/>
    </source>
</evidence>
<dbReference type="Gene3D" id="3.40.50.1820">
    <property type="entry name" value="alpha/beta hydrolase"/>
    <property type="match status" value="1"/>
</dbReference>
<keyword evidence="2" id="KW-0645">Protease</keyword>
<keyword evidence="3" id="KW-0378">Hydrolase</keyword>
<dbReference type="AlphaFoldDB" id="A0A0R2HZJ5"/>
<evidence type="ECO:0000313" key="5">
    <source>
        <dbReference type="EMBL" id="KRN58120.1"/>
    </source>
</evidence>
<accession>A0A0R2HZJ5</accession>
<sequence>MDGLTVNDLYNLTNTGNVRAQNGVRAWVSAQANAHQPDTYSWRVWAQPDGQAAFVVSNTAQQPGLALAEDDQLVYSTVDKDKKQTRLYSYDLQAHALQSTVNLAGHQLRVVEYLGENRFLLSGRTPRKEALDAEPWHEVNEVPYWSNDEGVVNATRRHLWLFDGDHQQLTDLLPADFDCMNYWWQDGHLLVNGASYQDVRPFKDGLYEYDFDQQKLVELVAPGKYRVDTVAWLKGQLYVVASNCKVFGMGENPNFYRYSGQTLHLVAKWDHNVGNILVNDMTVVGGRTALVGDDQLYFCSTVVDHTEVHCFDGQHLTLAFSWAGGVNSLAFQDHQLLFAATTATEPQQLYSFHAGDFKQLTAENQFLKQRKVAKMHEVSYNDSTGRECHGWVLYPVNYEKGQQYPGVLEVHGGPRAAYGTSFFHEMQVLANAGYFVFLTNLHGSEGQGDEYADLRGRYGQVDYDDLMTFVDAVLQQYPDVDPERLGVTGGSYGGFMTNWVVGHTHRFKAAVSERSIATWSSMMISDIGPEFVTDQMATSLTQADGMKAFWQHSPLAYVNNMQTPTLFLHSDHDFRCPIPEGYQMFQALKLKGVPTRMVVFHGSNHDLSRDGRPDQRAKRLNEVLAWFNHYLK</sequence>
<dbReference type="SUPFAM" id="SSF82171">
    <property type="entry name" value="DPP6 N-terminal domain-like"/>
    <property type="match status" value="1"/>
</dbReference>
<proteinExistence type="inferred from homology"/>
<evidence type="ECO:0000313" key="6">
    <source>
        <dbReference type="Proteomes" id="UP000050934"/>
    </source>
</evidence>
<evidence type="ECO:0000256" key="3">
    <source>
        <dbReference type="ARBA" id="ARBA00022801"/>
    </source>
</evidence>
<dbReference type="EMBL" id="JQBW01000010">
    <property type="protein sequence ID" value="KRN58120.1"/>
    <property type="molecule type" value="Genomic_DNA"/>
</dbReference>
<dbReference type="InterPro" id="IPR001375">
    <property type="entry name" value="Peptidase_S9_cat"/>
</dbReference>
<organism evidence="5 6">
    <name type="scientific">Limosilactobacillus secaliphilus</name>
    <dbReference type="NCBI Taxonomy" id="396268"/>
    <lineage>
        <taxon>Bacteria</taxon>
        <taxon>Bacillati</taxon>
        <taxon>Bacillota</taxon>
        <taxon>Bacilli</taxon>
        <taxon>Lactobacillales</taxon>
        <taxon>Lactobacillaceae</taxon>
        <taxon>Limosilactobacillus</taxon>
    </lineage>
</organism>
<dbReference type="PANTHER" id="PTHR42776">
    <property type="entry name" value="SERINE PEPTIDASE S9 FAMILY MEMBER"/>
    <property type="match status" value="1"/>
</dbReference>
<dbReference type="STRING" id="396268.IV45_GL000563"/>
<comment type="similarity">
    <text evidence="1">Belongs to the peptidase S9C family.</text>
</comment>
<dbReference type="OrthoDB" id="108903at2"/>
<dbReference type="SUPFAM" id="SSF53474">
    <property type="entry name" value="alpha/beta-Hydrolases"/>
    <property type="match status" value="1"/>
</dbReference>